<reference evidence="1 2" key="1">
    <citation type="submission" date="2022-07" db="EMBL/GenBank/DDBJ databases">
        <title>Genome Analysis of Selected Gammaproteobacteria from Nigerian Food snails.</title>
        <authorList>
            <person name="Okafor A.C."/>
        </authorList>
    </citation>
    <scope>NUCLEOTIDE SEQUENCE [LARGE SCALE GENOMIC DNA]</scope>
    <source>
        <strain evidence="1 2">Awg 2</strain>
    </source>
</reference>
<evidence type="ECO:0000313" key="2">
    <source>
        <dbReference type="Proteomes" id="UP001211689"/>
    </source>
</evidence>
<proteinExistence type="predicted"/>
<sequence>GVRGRIALADFCSTGFANQPTKCREHRRLRRSQMVEFALTSRYAVFRRGFFVEVDLCTFPEA</sequence>
<dbReference type="RefSeq" id="WP_271470966.1">
    <property type="nucleotide sequence ID" value="NZ_JANEWF010000011.1"/>
</dbReference>
<name>A0ABT4Y530_METRE</name>
<organism evidence="1 2">
    <name type="scientific">Metapseudomonas resinovorans</name>
    <name type="common">Pseudomonas resinovorans</name>
    <dbReference type="NCBI Taxonomy" id="53412"/>
    <lineage>
        <taxon>Bacteria</taxon>
        <taxon>Pseudomonadati</taxon>
        <taxon>Pseudomonadota</taxon>
        <taxon>Gammaproteobacteria</taxon>
        <taxon>Pseudomonadales</taxon>
        <taxon>Pseudomonadaceae</taxon>
        <taxon>Metapseudomonas</taxon>
    </lineage>
</organism>
<accession>A0ABT4Y530</accession>
<dbReference type="Proteomes" id="UP001211689">
    <property type="component" value="Unassembled WGS sequence"/>
</dbReference>
<gene>
    <name evidence="1" type="ORF">NNO07_12915</name>
</gene>
<keyword evidence="2" id="KW-1185">Reference proteome</keyword>
<protein>
    <submittedName>
        <fullName evidence="1">Uncharacterized protein</fullName>
    </submittedName>
</protein>
<evidence type="ECO:0000313" key="1">
    <source>
        <dbReference type="EMBL" id="MDA8483972.1"/>
    </source>
</evidence>
<feature type="non-terminal residue" evidence="1">
    <location>
        <position position="1"/>
    </location>
</feature>
<dbReference type="EMBL" id="JANEWF010000011">
    <property type="protein sequence ID" value="MDA8483972.1"/>
    <property type="molecule type" value="Genomic_DNA"/>
</dbReference>
<comment type="caution">
    <text evidence="1">The sequence shown here is derived from an EMBL/GenBank/DDBJ whole genome shotgun (WGS) entry which is preliminary data.</text>
</comment>